<evidence type="ECO:0000313" key="1">
    <source>
        <dbReference type="EMBL" id="ABI89844.1"/>
    </source>
</evidence>
<gene>
    <name evidence="1" type="ordered locus">Bamb_4291</name>
</gene>
<dbReference type="KEGG" id="bam:Bamb_4291"/>
<organism evidence="1 2">
    <name type="scientific">Burkholderia ambifaria (strain ATCC BAA-244 / DSM 16087 / CCUG 44356 / LMG 19182 / AMMD)</name>
    <name type="common">Burkholderia cepacia (strain AMMD)</name>
    <dbReference type="NCBI Taxonomy" id="339670"/>
    <lineage>
        <taxon>Bacteria</taxon>
        <taxon>Pseudomonadati</taxon>
        <taxon>Pseudomonadota</taxon>
        <taxon>Betaproteobacteria</taxon>
        <taxon>Burkholderiales</taxon>
        <taxon>Burkholderiaceae</taxon>
        <taxon>Burkholderia</taxon>
        <taxon>Burkholderia cepacia complex</taxon>
    </lineage>
</organism>
<protein>
    <submittedName>
        <fullName evidence="1">Uncharacterized protein</fullName>
    </submittedName>
</protein>
<dbReference type="eggNOG" id="ENOG5033YQY">
    <property type="taxonomic scope" value="Bacteria"/>
</dbReference>
<dbReference type="EMBL" id="CP000441">
    <property type="protein sequence ID" value="ABI89844.1"/>
    <property type="molecule type" value="Genomic_DNA"/>
</dbReference>
<dbReference type="AlphaFoldDB" id="Q0B7M9"/>
<keyword evidence="2" id="KW-1185">Reference proteome</keyword>
<sequence length="236" mass="25688">MPDMPIAIVEHARRRTAQVRAGDVPAALQDGPKWVCRIVPDRIVPDRIVPDHAQRSHAGHRSAASAAEMLGRLKPANVVLTDPVPSAGGWLARSSSDGGGRCRAYAHLGADRTLEMVGMPGVGPWLDEHDTWWPGAYELPLLEQLSAHESPLRDMLGATARAHLLMSLTEVDGTALVTESDDGIERPFRIPAGVDTIHFAPVCICGPVAQWRETLVTAFDRVRHLVGLRSARPFYL</sequence>
<evidence type="ECO:0000313" key="2">
    <source>
        <dbReference type="Proteomes" id="UP000000662"/>
    </source>
</evidence>
<dbReference type="Proteomes" id="UP000000662">
    <property type="component" value="Chromosome 2"/>
</dbReference>
<reference evidence="1" key="1">
    <citation type="submission" date="2006-08" db="EMBL/GenBank/DDBJ databases">
        <title>Complete sequence of Chromosome 2 of Burkholderia cepacia AMMD.</title>
        <authorList>
            <consortium name="US DOE Joint Genome Institute"/>
            <person name="Copeland A."/>
            <person name="Lucas S."/>
            <person name="Lapidus A."/>
            <person name="Barry K."/>
            <person name="Detter J.C."/>
            <person name="Glavina del Rio T."/>
            <person name="Hammon N."/>
            <person name="Israni S."/>
            <person name="Pitluck S."/>
            <person name="Bruce D."/>
            <person name="Chain P."/>
            <person name="Malfatti S."/>
            <person name="Shin M."/>
            <person name="Vergez L."/>
            <person name="Schmutz J."/>
            <person name="Larimer F."/>
            <person name="Land M."/>
            <person name="Hauser L."/>
            <person name="Kyrpides N."/>
            <person name="Kim E."/>
            <person name="Parke J."/>
            <person name="Coenye T."/>
            <person name="Konstantinidis K."/>
            <person name="Ramette A."/>
            <person name="Tiedje J."/>
            <person name="Richardson P."/>
        </authorList>
    </citation>
    <scope>NUCLEOTIDE SEQUENCE</scope>
    <source>
        <strain evidence="1">AMMD</strain>
    </source>
</reference>
<dbReference type="GeneID" id="93087256"/>
<accession>Q0B7M9</accession>
<name>Q0B7M9_BURCM</name>
<proteinExistence type="predicted"/>
<dbReference type="RefSeq" id="WP_011659277.1">
    <property type="nucleotide sequence ID" value="NC_008391.1"/>
</dbReference>